<gene>
    <name evidence="2" type="ORF">EVAR_17855_1</name>
</gene>
<organism evidence="2 3">
    <name type="scientific">Eumeta variegata</name>
    <name type="common">Bagworm moth</name>
    <name type="synonym">Eumeta japonica</name>
    <dbReference type="NCBI Taxonomy" id="151549"/>
    <lineage>
        <taxon>Eukaryota</taxon>
        <taxon>Metazoa</taxon>
        <taxon>Ecdysozoa</taxon>
        <taxon>Arthropoda</taxon>
        <taxon>Hexapoda</taxon>
        <taxon>Insecta</taxon>
        <taxon>Pterygota</taxon>
        <taxon>Neoptera</taxon>
        <taxon>Endopterygota</taxon>
        <taxon>Lepidoptera</taxon>
        <taxon>Glossata</taxon>
        <taxon>Ditrysia</taxon>
        <taxon>Tineoidea</taxon>
        <taxon>Psychidae</taxon>
        <taxon>Oiketicinae</taxon>
        <taxon>Eumeta</taxon>
    </lineage>
</organism>
<name>A0A4C1TTM8_EUMVA</name>
<accession>A0A4C1TTM8</accession>
<feature type="compositionally biased region" description="Low complexity" evidence="1">
    <location>
        <begin position="126"/>
        <end position="139"/>
    </location>
</feature>
<comment type="caution">
    <text evidence="2">The sequence shown here is derived from an EMBL/GenBank/DDBJ whole genome shotgun (WGS) entry which is preliminary data.</text>
</comment>
<dbReference type="Proteomes" id="UP000299102">
    <property type="component" value="Unassembled WGS sequence"/>
</dbReference>
<feature type="region of interest" description="Disordered" evidence="1">
    <location>
        <begin position="100"/>
        <end position="164"/>
    </location>
</feature>
<protein>
    <submittedName>
        <fullName evidence="2">Uncharacterized protein</fullName>
    </submittedName>
</protein>
<evidence type="ECO:0000313" key="2">
    <source>
        <dbReference type="EMBL" id="GBP17375.1"/>
    </source>
</evidence>
<evidence type="ECO:0000256" key="1">
    <source>
        <dbReference type="SAM" id="MobiDB-lite"/>
    </source>
</evidence>
<sequence>MKLYRQSSRNRVHRPSCLTGAHRHVHRSSQWIAQRESTPFARVQHEHKALWDYNETFQSAFVSPVKCFRFAPYRRRRALDRGAAVAARVIEASPALAYRVPRSPSDTRPCHVPEAIDSSRGRPNYSASRSVVRAPSRGVGRPRGRDPGPLRESRARSASCEGRQDVSVRCGRGARVTPMSRGGPITKIVLNLSA</sequence>
<dbReference type="EMBL" id="BGZK01000086">
    <property type="protein sequence ID" value="GBP17375.1"/>
    <property type="molecule type" value="Genomic_DNA"/>
</dbReference>
<dbReference type="AlphaFoldDB" id="A0A4C1TTM8"/>
<evidence type="ECO:0000313" key="3">
    <source>
        <dbReference type="Proteomes" id="UP000299102"/>
    </source>
</evidence>
<reference evidence="2 3" key="1">
    <citation type="journal article" date="2019" name="Commun. Biol.">
        <title>The bagworm genome reveals a unique fibroin gene that provides high tensile strength.</title>
        <authorList>
            <person name="Kono N."/>
            <person name="Nakamura H."/>
            <person name="Ohtoshi R."/>
            <person name="Tomita M."/>
            <person name="Numata K."/>
            <person name="Arakawa K."/>
        </authorList>
    </citation>
    <scope>NUCLEOTIDE SEQUENCE [LARGE SCALE GENOMIC DNA]</scope>
</reference>
<keyword evidence="3" id="KW-1185">Reference proteome</keyword>
<proteinExistence type="predicted"/>
<feature type="compositionally biased region" description="Basic and acidic residues" evidence="1">
    <location>
        <begin position="143"/>
        <end position="155"/>
    </location>
</feature>